<dbReference type="RefSeq" id="WP_242849202.1">
    <property type="nucleotide sequence ID" value="NZ_KQ235875.1"/>
</dbReference>
<dbReference type="GO" id="GO:0003677">
    <property type="term" value="F:DNA binding"/>
    <property type="evidence" value="ECO:0007669"/>
    <property type="project" value="UniProtKB-KW"/>
</dbReference>
<dbReference type="EMBL" id="ADLK01000045">
    <property type="protein sequence ID" value="KMW13302.1"/>
    <property type="molecule type" value="Genomic_DNA"/>
</dbReference>
<evidence type="ECO:0000256" key="3">
    <source>
        <dbReference type="ARBA" id="ARBA00023163"/>
    </source>
</evidence>
<dbReference type="InterPro" id="IPR011663">
    <property type="entry name" value="UTRA"/>
</dbReference>
<organism evidence="5 6">
    <name type="scientific">[Clostridium] citroniae WAL-19142</name>
    <dbReference type="NCBI Taxonomy" id="742734"/>
    <lineage>
        <taxon>Bacteria</taxon>
        <taxon>Bacillati</taxon>
        <taxon>Bacillota</taxon>
        <taxon>Clostridia</taxon>
        <taxon>Lachnospirales</taxon>
        <taxon>Lachnospiraceae</taxon>
        <taxon>Enterocloster</taxon>
    </lineage>
</organism>
<dbReference type="InterPro" id="IPR036390">
    <property type="entry name" value="WH_DNA-bd_sf"/>
</dbReference>
<dbReference type="Gene3D" id="3.40.1410.10">
    <property type="entry name" value="Chorismate lyase-like"/>
    <property type="match status" value="1"/>
</dbReference>
<sequence>MKHDIPLYMKLYNEILAAIESLEYKENSQLPSERYLSNKYHVSRTTVRMALNRLSQDGYIYTVHGNASFVQPQVFEQPLSGFYSFTDELKNDNILIHNDLIDYQVIQLDHMLAQKLNYPVQSAFHRLIRLRSAQNYPLMLETTYLPKGRFHQLNIELLKNKGSLYEYLKRKYDFHVDHAIETFRPIMADRKERELLQISNSIPCQLLERYSYEEDSIAEYTYSVIRGDKYIFRVNLK</sequence>
<evidence type="ECO:0000313" key="5">
    <source>
        <dbReference type="EMBL" id="KMW13302.1"/>
    </source>
</evidence>
<evidence type="ECO:0000259" key="4">
    <source>
        <dbReference type="PROSITE" id="PS50949"/>
    </source>
</evidence>
<dbReference type="SMART" id="SM00866">
    <property type="entry name" value="UTRA"/>
    <property type="match status" value="1"/>
</dbReference>
<dbReference type="InterPro" id="IPR036388">
    <property type="entry name" value="WH-like_DNA-bd_sf"/>
</dbReference>
<dbReference type="InterPro" id="IPR028978">
    <property type="entry name" value="Chorismate_lyase_/UTRA_dom_sf"/>
</dbReference>
<dbReference type="Pfam" id="PF00392">
    <property type="entry name" value="GntR"/>
    <property type="match status" value="1"/>
</dbReference>
<dbReference type="PROSITE" id="PS50949">
    <property type="entry name" value="HTH_GNTR"/>
    <property type="match status" value="1"/>
</dbReference>
<accession>A0A0J9BJS2</accession>
<dbReference type="PRINTS" id="PR00035">
    <property type="entry name" value="HTHGNTR"/>
</dbReference>
<dbReference type="GO" id="GO:0003700">
    <property type="term" value="F:DNA-binding transcription factor activity"/>
    <property type="evidence" value="ECO:0007669"/>
    <property type="project" value="InterPro"/>
</dbReference>
<dbReference type="GeneID" id="93163703"/>
<dbReference type="AlphaFoldDB" id="A0A0J9BJS2"/>
<proteinExistence type="predicted"/>
<dbReference type="SUPFAM" id="SSF64288">
    <property type="entry name" value="Chorismate lyase-like"/>
    <property type="match status" value="1"/>
</dbReference>
<dbReference type="InterPro" id="IPR050679">
    <property type="entry name" value="Bact_HTH_transcr_reg"/>
</dbReference>
<dbReference type="Pfam" id="PF07702">
    <property type="entry name" value="UTRA"/>
    <property type="match status" value="1"/>
</dbReference>
<evidence type="ECO:0000256" key="1">
    <source>
        <dbReference type="ARBA" id="ARBA00023015"/>
    </source>
</evidence>
<dbReference type="PANTHER" id="PTHR44846:SF1">
    <property type="entry name" value="MANNOSYL-D-GLYCERATE TRANSPORT_METABOLISM SYSTEM REPRESSOR MNGR-RELATED"/>
    <property type="match status" value="1"/>
</dbReference>
<keyword evidence="1" id="KW-0805">Transcription regulation</keyword>
<dbReference type="PANTHER" id="PTHR44846">
    <property type="entry name" value="MANNOSYL-D-GLYCERATE TRANSPORT/METABOLISM SYSTEM REPRESSOR MNGR-RELATED"/>
    <property type="match status" value="1"/>
</dbReference>
<keyword evidence="3" id="KW-0804">Transcription</keyword>
<comment type="caution">
    <text evidence="5">The sequence shown here is derived from an EMBL/GenBank/DDBJ whole genome shotgun (WGS) entry which is preliminary data.</text>
</comment>
<dbReference type="Gene3D" id="1.10.10.10">
    <property type="entry name" value="Winged helix-like DNA-binding domain superfamily/Winged helix DNA-binding domain"/>
    <property type="match status" value="1"/>
</dbReference>
<protein>
    <recommendedName>
        <fullName evidence="4">HTH gntR-type domain-containing protein</fullName>
    </recommendedName>
</protein>
<keyword evidence="2" id="KW-0238">DNA-binding</keyword>
<dbReference type="CDD" id="cd07377">
    <property type="entry name" value="WHTH_GntR"/>
    <property type="match status" value="1"/>
</dbReference>
<dbReference type="SMART" id="SM00345">
    <property type="entry name" value="HTH_GNTR"/>
    <property type="match status" value="1"/>
</dbReference>
<dbReference type="InterPro" id="IPR000524">
    <property type="entry name" value="Tscrpt_reg_HTH_GntR"/>
</dbReference>
<reference evidence="5 6" key="1">
    <citation type="submission" date="2011-04" db="EMBL/GenBank/DDBJ databases">
        <title>The Genome Sequence of Clostridium citroniae WAL-19142.</title>
        <authorList>
            <consortium name="The Broad Institute Genome Sequencing Platform"/>
            <person name="Earl A."/>
            <person name="Ward D."/>
            <person name="Feldgarden M."/>
            <person name="Gevers D."/>
            <person name="Warren Y.A."/>
            <person name="Tyrrell K.L."/>
            <person name="Citron D.M."/>
            <person name="Goldstein E.J."/>
            <person name="Daigneault M."/>
            <person name="Allen-Vercoe E."/>
            <person name="Young S.K."/>
            <person name="Zeng Q."/>
            <person name="Gargeya S."/>
            <person name="Fitzgerald M."/>
            <person name="Haas B."/>
            <person name="Abouelleil A."/>
            <person name="Alvarado L."/>
            <person name="Arachchi H.M."/>
            <person name="Berlin A."/>
            <person name="Brown A."/>
            <person name="Chapman S.B."/>
            <person name="Chen Z."/>
            <person name="Dunbar C."/>
            <person name="Freedman E."/>
            <person name="Gearin G."/>
            <person name="Gellesch M."/>
            <person name="Goldberg J."/>
            <person name="Griggs A."/>
            <person name="Gujja S."/>
            <person name="Heilman E.R."/>
            <person name="Heiman D."/>
            <person name="Howarth C."/>
            <person name="Larson L."/>
            <person name="Lui A."/>
            <person name="MacDonald P.J."/>
            <person name="Mehta T."/>
            <person name="Montmayeur A."/>
            <person name="Murphy C."/>
            <person name="Neiman D."/>
            <person name="Pearson M."/>
            <person name="Priest M."/>
            <person name="Roberts A."/>
            <person name="Saif S."/>
            <person name="Shea T."/>
            <person name="Shenoy N."/>
            <person name="Sisk P."/>
            <person name="Stolte C."/>
            <person name="Sykes S."/>
            <person name="White J."/>
            <person name="Yandava C."/>
            <person name="Wortman J."/>
            <person name="Nusbaum C."/>
            <person name="Birren B."/>
        </authorList>
    </citation>
    <scope>NUCLEOTIDE SEQUENCE [LARGE SCALE GENOMIC DNA]</scope>
    <source>
        <strain evidence="5 6">WAL-19142</strain>
    </source>
</reference>
<dbReference type="SUPFAM" id="SSF46785">
    <property type="entry name" value="Winged helix' DNA-binding domain"/>
    <property type="match status" value="1"/>
</dbReference>
<dbReference type="GO" id="GO:0045892">
    <property type="term" value="P:negative regulation of DNA-templated transcription"/>
    <property type="evidence" value="ECO:0007669"/>
    <property type="project" value="TreeGrafter"/>
</dbReference>
<name>A0A0J9BJS2_9FIRM</name>
<gene>
    <name evidence="5" type="ORF">HMPREF9470_00223</name>
</gene>
<evidence type="ECO:0000313" key="6">
    <source>
        <dbReference type="Proteomes" id="UP000037392"/>
    </source>
</evidence>
<feature type="domain" description="HTH gntR-type" evidence="4">
    <location>
        <begin position="5"/>
        <end position="73"/>
    </location>
</feature>
<dbReference type="PATRIC" id="fig|742734.4.peg.242"/>
<dbReference type="Proteomes" id="UP000037392">
    <property type="component" value="Unassembled WGS sequence"/>
</dbReference>
<evidence type="ECO:0000256" key="2">
    <source>
        <dbReference type="ARBA" id="ARBA00023125"/>
    </source>
</evidence>